<gene>
    <name evidence="3" type="ORF">GCM10009809_11720</name>
</gene>
<dbReference type="SUPFAM" id="SSF55874">
    <property type="entry name" value="ATPase domain of HSP90 chaperone/DNA topoisomerase II/histidine kinase"/>
    <property type="match status" value="1"/>
</dbReference>
<evidence type="ECO:0000259" key="2">
    <source>
        <dbReference type="Pfam" id="PF13581"/>
    </source>
</evidence>
<organism evidence="3 4">
    <name type="scientific">Isoptericola hypogeus</name>
    <dbReference type="NCBI Taxonomy" id="300179"/>
    <lineage>
        <taxon>Bacteria</taxon>
        <taxon>Bacillati</taxon>
        <taxon>Actinomycetota</taxon>
        <taxon>Actinomycetes</taxon>
        <taxon>Micrococcales</taxon>
        <taxon>Promicromonosporaceae</taxon>
        <taxon>Isoptericola</taxon>
    </lineage>
</organism>
<accession>A0ABP4V985</accession>
<keyword evidence="4" id="KW-1185">Reference proteome</keyword>
<proteinExistence type="predicted"/>
<dbReference type="InterPro" id="IPR036890">
    <property type="entry name" value="HATPase_C_sf"/>
</dbReference>
<evidence type="ECO:0000313" key="4">
    <source>
        <dbReference type="Proteomes" id="UP001501138"/>
    </source>
</evidence>
<dbReference type="InterPro" id="IPR003594">
    <property type="entry name" value="HATPase_dom"/>
</dbReference>
<name>A0ABP4V985_9MICO</name>
<dbReference type="RefSeq" id="WP_344246572.1">
    <property type="nucleotide sequence ID" value="NZ_BAAAPM010000003.1"/>
</dbReference>
<dbReference type="InterPro" id="IPR050267">
    <property type="entry name" value="Anti-sigma-factor_SerPK"/>
</dbReference>
<dbReference type="Pfam" id="PF13581">
    <property type="entry name" value="HATPase_c_2"/>
    <property type="match status" value="1"/>
</dbReference>
<protein>
    <recommendedName>
        <fullName evidence="2">Histidine kinase/HSP90-like ATPase domain-containing protein</fullName>
    </recommendedName>
</protein>
<dbReference type="CDD" id="cd16936">
    <property type="entry name" value="HATPase_RsbW-like"/>
    <property type="match status" value="1"/>
</dbReference>
<sequence length="168" mass="17886">MSPLEADLPARLDVVGSWTVRSVAELADVRAELETRLPCGCSAARAPAGDDSLPGSLSGAQRMVLVASELVSNGLEHAEPPVTVRLLCDGHVAVLDVVDHSPDAAPVVPRDRQPGEGGFGLRLAERVADRVGWFRTAAGEKHVWAEFRGRVHVRPGAHPTDARARSPR</sequence>
<dbReference type="EMBL" id="BAAAPM010000003">
    <property type="protein sequence ID" value="GAA1717405.1"/>
    <property type="molecule type" value="Genomic_DNA"/>
</dbReference>
<keyword evidence="1" id="KW-0808">Transferase</keyword>
<keyword evidence="1" id="KW-0723">Serine/threonine-protein kinase</keyword>
<dbReference type="PANTHER" id="PTHR35526:SF3">
    <property type="entry name" value="ANTI-SIGMA-F FACTOR RSBW"/>
    <property type="match status" value="1"/>
</dbReference>
<evidence type="ECO:0000256" key="1">
    <source>
        <dbReference type="ARBA" id="ARBA00022527"/>
    </source>
</evidence>
<dbReference type="Proteomes" id="UP001501138">
    <property type="component" value="Unassembled WGS sequence"/>
</dbReference>
<evidence type="ECO:0000313" key="3">
    <source>
        <dbReference type="EMBL" id="GAA1717405.1"/>
    </source>
</evidence>
<feature type="domain" description="Histidine kinase/HSP90-like ATPase" evidence="2">
    <location>
        <begin position="60"/>
        <end position="144"/>
    </location>
</feature>
<reference evidence="4" key="1">
    <citation type="journal article" date="2019" name="Int. J. Syst. Evol. Microbiol.">
        <title>The Global Catalogue of Microorganisms (GCM) 10K type strain sequencing project: providing services to taxonomists for standard genome sequencing and annotation.</title>
        <authorList>
            <consortium name="The Broad Institute Genomics Platform"/>
            <consortium name="The Broad Institute Genome Sequencing Center for Infectious Disease"/>
            <person name="Wu L."/>
            <person name="Ma J."/>
        </authorList>
    </citation>
    <scope>NUCLEOTIDE SEQUENCE [LARGE SCALE GENOMIC DNA]</scope>
    <source>
        <strain evidence="4">JCM 15589</strain>
    </source>
</reference>
<keyword evidence="1" id="KW-0418">Kinase</keyword>
<dbReference type="Gene3D" id="3.30.565.10">
    <property type="entry name" value="Histidine kinase-like ATPase, C-terminal domain"/>
    <property type="match status" value="1"/>
</dbReference>
<dbReference type="PANTHER" id="PTHR35526">
    <property type="entry name" value="ANTI-SIGMA-F FACTOR RSBW-RELATED"/>
    <property type="match status" value="1"/>
</dbReference>
<comment type="caution">
    <text evidence="3">The sequence shown here is derived from an EMBL/GenBank/DDBJ whole genome shotgun (WGS) entry which is preliminary data.</text>
</comment>